<evidence type="ECO:0000313" key="2">
    <source>
        <dbReference type="Proteomes" id="UP000009359"/>
    </source>
</evidence>
<dbReference type="EMBL" id="AMQK01000003">
    <property type="protein sequence ID" value="EKS46068.1"/>
    <property type="molecule type" value="Genomic_DNA"/>
</dbReference>
<reference evidence="1 2" key="1">
    <citation type="journal article" date="2013" name="Genome Announc.">
        <title>Whole Genome Sequencing and Comparative Analysis of Bartonella bacilliformis Strain INS, the Causative Agent of Carrion's Disease.</title>
        <authorList>
            <person name="Tarazona D."/>
            <person name="Padilla C."/>
            <person name="Caceres O."/>
            <person name="Montenegro J.D."/>
            <person name="Bailon H."/>
            <person name="Ventura G."/>
            <person name="Mendoza G."/>
            <person name="Anaya E."/>
            <person name="Guio H."/>
        </authorList>
    </citation>
    <scope>NUCLEOTIDE SEQUENCE [LARGE SCALE GENOMIC DNA]</scope>
    <source>
        <strain evidence="1 2">INS</strain>
    </source>
</reference>
<protein>
    <submittedName>
        <fullName evidence="1">Uncharacterized protein</fullName>
    </submittedName>
</protein>
<gene>
    <name evidence="1" type="ORF">BbINS_00860</name>
</gene>
<evidence type="ECO:0000313" key="1">
    <source>
        <dbReference type="EMBL" id="EKS46068.1"/>
    </source>
</evidence>
<accession>A0ABN0IHU3</accession>
<sequence>MLCVRGQRRVRGNMKWAILRGREDVGGSMPKGKKMVA</sequence>
<organism evidence="1 2">
    <name type="scientific">Bartonella bacilliformis INS</name>
    <dbReference type="NCBI Taxonomy" id="1206782"/>
    <lineage>
        <taxon>Bacteria</taxon>
        <taxon>Pseudomonadati</taxon>
        <taxon>Pseudomonadota</taxon>
        <taxon>Alphaproteobacteria</taxon>
        <taxon>Hyphomicrobiales</taxon>
        <taxon>Bartonellaceae</taxon>
        <taxon>Bartonella</taxon>
    </lineage>
</organism>
<name>A0ABN0IHU3_BARBA</name>
<proteinExistence type="predicted"/>
<comment type="caution">
    <text evidence="1">The sequence shown here is derived from an EMBL/GenBank/DDBJ whole genome shotgun (WGS) entry which is preliminary data.</text>
</comment>
<keyword evidence="2" id="KW-1185">Reference proteome</keyword>
<dbReference type="Proteomes" id="UP000009359">
    <property type="component" value="Unassembled WGS sequence"/>
</dbReference>